<evidence type="ECO:0008006" key="3">
    <source>
        <dbReference type="Google" id="ProtNLM"/>
    </source>
</evidence>
<dbReference type="Proteomes" id="UP000295741">
    <property type="component" value="Unassembled WGS sequence"/>
</dbReference>
<evidence type="ECO:0000313" key="1">
    <source>
        <dbReference type="EMBL" id="TDO25703.1"/>
    </source>
</evidence>
<sequence length="190" mass="21125">MRQHSHTDCSLPRMKNILCLIALVFCGEMIHAQQKNKLPGISVTAKAQVVNMLYDRTRQQNGTGFGGSVQIAVPINQKIKAFMEGTAFALGGTKDILIINGEPLIPKDAINSIHAGITYRIANNCWINTSVGPSFFLNETKLGFRQAIQIFTSKKEKLGFYCSFDHVLRENSLYSSNFGYLSFGLSVRLF</sequence>
<organism evidence="1 2">
    <name type="scientific">Sediminibacterium goheungense</name>
    <dbReference type="NCBI Taxonomy" id="1086393"/>
    <lineage>
        <taxon>Bacteria</taxon>
        <taxon>Pseudomonadati</taxon>
        <taxon>Bacteroidota</taxon>
        <taxon>Chitinophagia</taxon>
        <taxon>Chitinophagales</taxon>
        <taxon>Chitinophagaceae</taxon>
        <taxon>Sediminibacterium</taxon>
    </lineage>
</organism>
<protein>
    <recommendedName>
        <fullName evidence="3">Lipid A 3-O-deacylase PagL</fullName>
    </recommendedName>
</protein>
<dbReference type="AlphaFoldDB" id="A0A4R6IT77"/>
<reference evidence="1 2" key="1">
    <citation type="submission" date="2019-03" db="EMBL/GenBank/DDBJ databases">
        <title>Genomic Encyclopedia of Archaeal and Bacterial Type Strains, Phase II (KMG-II): from individual species to whole genera.</title>
        <authorList>
            <person name="Goeker M."/>
        </authorList>
    </citation>
    <scope>NUCLEOTIDE SEQUENCE [LARGE SCALE GENOMIC DNA]</scope>
    <source>
        <strain evidence="1 2">DSM 28323</strain>
    </source>
</reference>
<proteinExistence type="predicted"/>
<gene>
    <name evidence="1" type="ORF">BC659_2626</name>
</gene>
<dbReference type="EMBL" id="SNWP01000012">
    <property type="protein sequence ID" value="TDO25703.1"/>
    <property type="molecule type" value="Genomic_DNA"/>
</dbReference>
<comment type="caution">
    <text evidence="1">The sequence shown here is derived from an EMBL/GenBank/DDBJ whole genome shotgun (WGS) entry which is preliminary data.</text>
</comment>
<evidence type="ECO:0000313" key="2">
    <source>
        <dbReference type="Proteomes" id="UP000295741"/>
    </source>
</evidence>
<accession>A0A4R6IT77</accession>
<keyword evidence="2" id="KW-1185">Reference proteome</keyword>
<name>A0A4R6IT77_9BACT</name>